<dbReference type="EC" id="1.-.-.-" evidence="4"/>
<evidence type="ECO:0000256" key="2">
    <source>
        <dbReference type="ARBA" id="ARBA00023002"/>
    </source>
</evidence>
<keyword evidence="1" id="KW-0521">NADP</keyword>
<protein>
    <submittedName>
        <fullName evidence="4">NADP-dependent oxidoreductase</fullName>
        <ecNumber evidence="4">1.-.-.-</ecNumber>
    </submittedName>
</protein>
<evidence type="ECO:0000256" key="1">
    <source>
        <dbReference type="ARBA" id="ARBA00022857"/>
    </source>
</evidence>
<evidence type="ECO:0000313" key="5">
    <source>
        <dbReference type="Proteomes" id="UP001597371"/>
    </source>
</evidence>
<feature type="domain" description="Enoyl reductase (ER)" evidence="3">
    <location>
        <begin position="11"/>
        <end position="307"/>
    </location>
</feature>
<comment type="caution">
    <text evidence="4">The sequence shown here is derived from an EMBL/GenBank/DDBJ whole genome shotgun (WGS) entry which is preliminary data.</text>
</comment>
<dbReference type="CDD" id="cd05289">
    <property type="entry name" value="MDR_like_2"/>
    <property type="match status" value="1"/>
</dbReference>
<name>A0ABW5CN57_9HYPH</name>
<evidence type="ECO:0000313" key="4">
    <source>
        <dbReference type="EMBL" id="MFD2238203.1"/>
    </source>
</evidence>
<reference evidence="5" key="1">
    <citation type="journal article" date="2019" name="Int. J. Syst. Evol. Microbiol.">
        <title>The Global Catalogue of Microorganisms (GCM) 10K type strain sequencing project: providing services to taxonomists for standard genome sequencing and annotation.</title>
        <authorList>
            <consortium name="The Broad Institute Genomics Platform"/>
            <consortium name="The Broad Institute Genome Sequencing Center for Infectious Disease"/>
            <person name="Wu L."/>
            <person name="Ma J."/>
        </authorList>
    </citation>
    <scope>NUCLEOTIDE SEQUENCE [LARGE SCALE GENOMIC DNA]</scope>
    <source>
        <strain evidence="5">ZS-35-S2</strain>
    </source>
</reference>
<dbReference type="PANTHER" id="PTHR48106">
    <property type="entry name" value="QUINONE OXIDOREDUCTASE PIG3-RELATED"/>
    <property type="match status" value="1"/>
</dbReference>
<dbReference type="Pfam" id="PF08240">
    <property type="entry name" value="ADH_N"/>
    <property type="match status" value="1"/>
</dbReference>
<dbReference type="InterPro" id="IPR020843">
    <property type="entry name" value="ER"/>
</dbReference>
<accession>A0ABW5CN57</accession>
<sequence>MSKRIVYYEHGGPEVLRWEDETVPEPAHGQVLVRNEMIGVNPIDWKLVAGVFKSDPAPFPGTPGWASTGIIEAVGEGVNNFAVGQAVIVDSRARLAVTSGSRAGTFREYLAVDTRQIVARPPDVSIEQAAGLPSSAVAGYSMVHHLGITEDDTLLVHGAAGGVGSAAVQVAVARGARVIGTASPANHDYLRSLGAHPVDYTADMVEVIRKLGPITASADAVGGAASVAATVTLLPAGGGAVTAWGDEHSQAASIPWVRHPDDELHQVAKLAAQGVLNIRIAETLPLSEAAVALERSRTGHSPGKILLQP</sequence>
<dbReference type="SMART" id="SM00829">
    <property type="entry name" value="PKS_ER"/>
    <property type="match status" value="1"/>
</dbReference>
<dbReference type="Proteomes" id="UP001597371">
    <property type="component" value="Unassembled WGS sequence"/>
</dbReference>
<dbReference type="Gene3D" id="3.90.180.10">
    <property type="entry name" value="Medium-chain alcohol dehydrogenases, catalytic domain"/>
    <property type="match status" value="1"/>
</dbReference>
<organism evidence="4 5">
    <name type="scientific">Aureimonas populi</name>
    <dbReference type="NCBI Taxonomy" id="1701758"/>
    <lineage>
        <taxon>Bacteria</taxon>
        <taxon>Pseudomonadati</taxon>
        <taxon>Pseudomonadota</taxon>
        <taxon>Alphaproteobacteria</taxon>
        <taxon>Hyphomicrobiales</taxon>
        <taxon>Aurantimonadaceae</taxon>
        <taxon>Aureimonas</taxon>
    </lineage>
</organism>
<keyword evidence="5" id="KW-1185">Reference proteome</keyword>
<dbReference type="SUPFAM" id="SSF50129">
    <property type="entry name" value="GroES-like"/>
    <property type="match status" value="1"/>
</dbReference>
<proteinExistence type="predicted"/>
<keyword evidence="2 4" id="KW-0560">Oxidoreductase</keyword>
<evidence type="ECO:0000259" key="3">
    <source>
        <dbReference type="SMART" id="SM00829"/>
    </source>
</evidence>
<dbReference type="SUPFAM" id="SSF51735">
    <property type="entry name" value="NAD(P)-binding Rossmann-fold domains"/>
    <property type="match status" value="1"/>
</dbReference>
<dbReference type="Gene3D" id="3.40.50.720">
    <property type="entry name" value="NAD(P)-binding Rossmann-like Domain"/>
    <property type="match status" value="1"/>
</dbReference>
<dbReference type="InterPro" id="IPR036291">
    <property type="entry name" value="NAD(P)-bd_dom_sf"/>
</dbReference>
<dbReference type="Pfam" id="PF13602">
    <property type="entry name" value="ADH_zinc_N_2"/>
    <property type="match status" value="1"/>
</dbReference>
<dbReference type="GO" id="GO:0016491">
    <property type="term" value="F:oxidoreductase activity"/>
    <property type="evidence" value="ECO:0007669"/>
    <property type="project" value="UniProtKB-KW"/>
</dbReference>
<dbReference type="InterPro" id="IPR013154">
    <property type="entry name" value="ADH-like_N"/>
</dbReference>
<dbReference type="InterPro" id="IPR011032">
    <property type="entry name" value="GroES-like_sf"/>
</dbReference>
<gene>
    <name evidence="4" type="ORF">ACFSKQ_12140</name>
</gene>
<dbReference type="EMBL" id="JBHUIJ010000015">
    <property type="protein sequence ID" value="MFD2238203.1"/>
    <property type="molecule type" value="Genomic_DNA"/>
</dbReference>
<dbReference type="RefSeq" id="WP_209738946.1">
    <property type="nucleotide sequence ID" value="NZ_CP072611.1"/>
</dbReference>